<gene>
    <name evidence="1" type="ORF">L2737_08470</name>
</gene>
<evidence type="ECO:0000313" key="1">
    <source>
        <dbReference type="EMBL" id="MCL1045358.1"/>
    </source>
</evidence>
<reference evidence="1 2" key="1">
    <citation type="submission" date="2022-01" db="EMBL/GenBank/DDBJ databases">
        <title>Whole genome-based taxonomy of the Shewanellaceae.</title>
        <authorList>
            <person name="Martin-Rodriguez A.J."/>
        </authorList>
    </citation>
    <scope>NUCLEOTIDE SEQUENCE [LARGE SCALE GENOMIC DNA]</scope>
    <source>
        <strain evidence="1 2">DSM 24955</strain>
    </source>
</reference>
<comment type="caution">
    <text evidence="1">The sequence shown here is derived from an EMBL/GenBank/DDBJ whole genome shotgun (WGS) entry which is preliminary data.</text>
</comment>
<sequence length="425" mass="48084">MDTSFASSITADLSNAFFYCPKDGVSSIQIGKPMAGDFIFWLKYNDEDVNKCASRLIKELGHELGINNIQSAKEILLKFCSYAFNIISANFLSLTSLDKPVSTIFSQQHRNNLSTLFVDYIEPQKALKPYVYTIRYAYTDGVHRLTNNLCIYGSGQIESLLGDMRMRTGINFPLEALDDKDLLREPIGIYKLLTDSSAILVYARSINEAAEELDRLFGALCTTIDAPLRINQDTVDCRINSFDSTRITTSQIRSNLPSVYEINLSDEVAGNLQKIFSSPTKRMKSALSFIAHGWTHDRRERFLNQFIALDALYGMERSNKASIVGGVSRDASDIVRIESKIKTIYELRSKFVHGGISIFSDHGKYPKFVDEHGIDPIEALFEIVRVCTLNYRGVYKVEQPDTVNLRVPKGLVREFEKKISEYCRT</sequence>
<keyword evidence="2" id="KW-1185">Reference proteome</keyword>
<organism evidence="1 2">
    <name type="scientific">Shewanella electrodiphila</name>
    <dbReference type="NCBI Taxonomy" id="934143"/>
    <lineage>
        <taxon>Bacteria</taxon>
        <taxon>Pseudomonadati</taxon>
        <taxon>Pseudomonadota</taxon>
        <taxon>Gammaproteobacteria</taxon>
        <taxon>Alteromonadales</taxon>
        <taxon>Shewanellaceae</taxon>
        <taxon>Shewanella</taxon>
    </lineage>
</organism>
<protein>
    <recommendedName>
        <fullName evidence="3">Apea-like HEPN domain-containing protein</fullName>
    </recommendedName>
</protein>
<proteinExistence type="predicted"/>
<evidence type="ECO:0000313" key="2">
    <source>
        <dbReference type="Proteomes" id="UP001202134"/>
    </source>
</evidence>
<name>A0ABT0KNE6_9GAMM</name>
<accession>A0ABT0KNE6</accession>
<evidence type="ECO:0008006" key="3">
    <source>
        <dbReference type="Google" id="ProtNLM"/>
    </source>
</evidence>
<dbReference type="Proteomes" id="UP001202134">
    <property type="component" value="Unassembled WGS sequence"/>
</dbReference>
<dbReference type="EMBL" id="JAKIKU010000004">
    <property type="protein sequence ID" value="MCL1045358.1"/>
    <property type="molecule type" value="Genomic_DNA"/>
</dbReference>
<dbReference type="RefSeq" id="WP_248955448.1">
    <property type="nucleotide sequence ID" value="NZ_JAKIKU010000004.1"/>
</dbReference>